<feature type="domain" description="PRC-barrel" evidence="1">
    <location>
        <begin position="2"/>
        <end position="70"/>
    </location>
</feature>
<dbReference type="AlphaFoldDB" id="A0A542E4U2"/>
<dbReference type="Pfam" id="PF05239">
    <property type="entry name" value="PRC"/>
    <property type="match status" value="1"/>
</dbReference>
<evidence type="ECO:0000313" key="3">
    <source>
        <dbReference type="Proteomes" id="UP000317893"/>
    </source>
</evidence>
<accession>A0A542E4U2</accession>
<organism evidence="2 3">
    <name type="scientific">Lapillicoccus jejuensis</name>
    <dbReference type="NCBI Taxonomy" id="402171"/>
    <lineage>
        <taxon>Bacteria</taxon>
        <taxon>Bacillati</taxon>
        <taxon>Actinomycetota</taxon>
        <taxon>Actinomycetes</taxon>
        <taxon>Micrococcales</taxon>
        <taxon>Intrasporangiaceae</taxon>
        <taxon>Lapillicoccus</taxon>
    </lineage>
</organism>
<dbReference type="InterPro" id="IPR011033">
    <property type="entry name" value="PRC_barrel-like_sf"/>
</dbReference>
<evidence type="ECO:0000313" key="2">
    <source>
        <dbReference type="EMBL" id="TQJ10284.1"/>
    </source>
</evidence>
<protein>
    <submittedName>
        <fullName evidence="2">Uncharacterized protein YrrD</fullName>
    </submittedName>
</protein>
<keyword evidence="3" id="KW-1185">Reference proteome</keyword>
<dbReference type="InterPro" id="IPR027275">
    <property type="entry name" value="PRC-brl_dom"/>
</dbReference>
<dbReference type="Proteomes" id="UP000317893">
    <property type="component" value="Unassembled WGS sequence"/>
</dbReference>
<dbReference type="EMBL" id="VFMN01000001">
    <property type="protein sequence ID" value="TQJ10284.1"/>
    <property type="molecule type" value="Genomic_DNA"/>
</dbReference>
<gene>
    <name evidence="2" type="ORF">FB458_3404</name>
</gene>
<dbReference type="Gene3D" id="2.30.30.240">
    <property type="entry name" value="PRC-barrel domain"/>
    <property type="match status" value="1"/>
</dbReference>
<proteinExistence type="predicted"/>
<evidence type="ECO:0000259" key="1">
    <source>
        <dbReference type="Pfam" id="PF05239"/>
    </source>
</evidence>
<dbReference type="SUPFAM" id="SSF50346">
    <property type="entry name" value="PRC-barrel domain"/>
    <property type="match status" value="2"/>
</dbReference>
<sequence length="191" mass="19531">MRTSEIEGRPVVTYQGEDVAQVKDVVFAAAGGRVGGFTLAGRGLFAGPRKEALAWESVAALGAEAVMVESQDVLEARDAVLEKSARSGGSGGDVLGSRVLTDSGTELGTVVDVVVQVADDSSSCEVVGYEIAAAEALESKGKRLLIPLPSTISASQEYLVVPDGARDFVGNDLAGFGAAVEAFRRGLEGGA</sequence>
<name>A0A542E4U2_9MICO</name>
<comment type="caution">
    <text evidence="2">The sequence shown here is derived from an EMBL/GenBank/DDBJ whole genome shotgun (WGS) entry which is preliminary data.</text>
</comment>
<reference evidence="2 3" key="1">
    <citation type="submission" date="2019-06" db="EMBL/GenBank/DDBJ databases">
        <title>Sequencing the genomes of 1000 actinobacteria strains.</title>
        <authorList>
            <person name="Klenk H.-P."/>
        </authorList>
    </citation>
    <scope>NUCLEOTIDE SEQUENCE [LARGE SCALE GENOMIC DNA]</scope>
    <source>
        <strain evidence="2 3">DSM 18607</strain>
    </source>
</reference>